<dbReference type="SMART" id="SM00408">
    <property type="entry name" value="IGc2"/>
    <property type="match status" value="3"/>
</dbReference>
<dbReference type="PANTHER" id="PTHR46013:SF4">
    <property type="entry name" value="B-CELL RECEPTOR CD22-RELATED"/>
    <property type="match status" value="1"/>
</dbReference>
<evidence type="ECO:0000259" key="3">
    <source>
        <dbReference type="PROSITE" id="PS50835"/>
    </source>
</evidence>
<feature type="domain" description="Ig-like" evidence="3">
    <location>
        <begin position="187"/>
        <end position="272"/>
    </location>
</feature>
<dbReference type="Pfam" id="PF13895">
    <property type="entry name" value="Ig_2"/>
    <property type="match status" value="3"/>
</dbReference>
<feature type="domain" description="Ig-like" evidence="3">
    <location>
        <begin position="456"/>
        <end position="537"/>
    </location>
</feature>
<evidence type="ECO:0000256" key="2">
    <source>
        <dbReference type="SAM" id="Phobius"/>
    </source>
</evidence>
<dbReference type="AlphaFoldDB" id="A0A8T0ACP9"/>
<feature type="transmembrane region" description="Helical" evidence="2">
    <location>
        <begin position="635"/>
        <end position="656"/>
    </location>
</feature>
<name>A0A8T0ACP9_SILME</name>
<dbReference type="PANTHER" id="PTHR46013">
    <property type="entry name" value="VASCULAR CELL ADHESION MOLECULE 1"/>
    <property type="match status" value="1"/>
</dbReference>
<gene>
    <name evidence="4" type="ORF">HF521_014298</name>
</gene>
<dbReference type="EMBL" id="JABFDY010000026">
    <property type="protein sequence ID" value="KAF7688292.1"/>
    <property type="molecule type" value="Genomic_DNA"/>
</dbReference>
<dbReference type="InterPro" id="IPR007110">
    <property type="entry name" value="Ig-like_dom"/>
</dbReference>
<dbReference type="InterPro" id="IPR003599">
    <property type="entry name" value="Ig_sub"/>
</dbReference>
<keyword evidence="5" id="KW-1185">Reference proteome</keyword>
<dbReference type="Proteomes" id="UP000606274">
    <property type="component" value="Unassembled WGS sequence"/>
</dbReference>
<evidence type="ECO:0000313" key="5">
    <source>
        <dbReference type="Proteomes" id="UP000606274"/>
    </source>
</evidence>
<proteinExistence type="predicted"/>
<dbReference type="Pfam" id="PF07686">
    <property type="entry name" value="V-set"/>
    <property type="match status" value="2"/>
</dbReference>
<dbReference type="InterPro" id="IPR013783">
    <property type="entry name" value="Ig-like_fold"/>
</dbReference>
<feature type="domain" description="Ig-like" evidence="3">
    <location>
        <begin position="538"/>
        <end position="623"/>
    </location>
</feature>
<keyword evidence="2" id="KW-1133">Transmembrane helix</keyword>
<feature type="domain" description="Ig-like" evidence="3">
    <location>
        <begin position="105"/>
        <end position="186"/>
    </location>
</feature>
<dbReference type="Gene3D" id="2.60.40.10">
    <property type="entry name" value="Immunoglobulins"/>
    <property type="match status" value="7"/>
</dbReference>
<reference evidence="4" key="1">
    <citation type="submission" date="2020-08" db="EMBL/GenBank/DDBJ databases">
        <title>Chromosome-level assembly of Southern catfish (Silurus meridionalis) provides insights into visual adaptation to the nocturnal and benthic lifestyles.</title>
        <authorList>
            <person name="Zhang Y."/>
            <person name="Wang D."/>
            <person name="Peng Z."/>
        </authorList>
    </citation>
    <scope>NUCLEOTIDE SEQUENCE</scope>
    <source>
        <strain evidence="4">SWU-2019-XX</strain>
        <tissue evidence="4">Muscle</tissue>
    </source>
</reference>
<keyword evidence="2" id="KW-0472">Membrane</keyword>
<keyword evidence="2" id="KW-0812">Transmembrane</keyword>
<dbReference type="InterPro" id="IPR003598">
    <property type="entry name" value="Ig_sub2"/>
</dbReference>
<organism evidence="4 5">
    <name type="scientific">Silurus meridionalis</name>
    <name type="common">Southern catfish</name>
    <name type="synonym">Silurus soldatovi meridionalis</name>
    <dbReference type="NCBI Taxonomy" id="175797"/>
    <lineage>
        <taxon>Eukaryota</taxon>
        <taxon>Metazoa</taxon>
        <taxon>Chordata</taxon>
        <taxon>Craniata</taxon>
        <taxon>Vertebrata</taxon>
        <taxon>Euteleostomi</taxon>
        <taxon>Actinopterygii</taxon>
        <taxon>Neopterygii</taxon>
        <taxon>Teleostei</taxon>
        <taxon>Ostariophysi</taxon>
        <taxon>Siluriformes</taxon>
        <taxon>Siluridae</taxon>
        <taxon>Silurus</taxon>
    </lineage>
</organism>
<dbReference type="InterPro" id="IPR036179">
    <property type="entry name" value="Ig-like_dom_sf"/>
</dbReference>
<dbReference type="SUPFAM" id="SSF48726">
    <property type="entry name" value="Immunoglobulin"/>
    <property type="match status" value="7"/>
</dbReference>
<evidence type="ECO:0000313" key="4">
    <source>
        <dbReference type="EMBL" id="KAF7688292.1"/>
    </source>
</evidence>
<dbReference type="InterPro" id="IPR013106">
    <property type="entry name" value="Ig_V-set"/>
</dbReference>
<accession>A0A8T0ACP9</accession>
<feature type="domain" description="Ig-like" evidence="3">
    <location>
        <begin position="285"/>
        <end position="339"/>
    </location>
</feature>
<dbReference type="PROSITE" id="PS50835">
    <property type="entry name" value="IG_LIKE"/>
    <property type="match status" value="5"/>
</dbReference>
<feature type="region of interest" description="Disordered" evidence="1">
    <location>
        <begin position="743"/>
        <end position="766"/>
    </location>
</feature>
<comment type="caution">
    <text evidence="4">The sequence shown here is derived from an EMBL/GenBank/DDBJ whole genome shotgun (WGS) entry which is preliminary data.</text>
</comment>
<protein>
    <recommendedName>
        <fullName evidence="3">Ig-like domain-containing protein</fullName>
    </recommendedName>
</protein>
<dbReference type="SMART" id="SM00409">
    <property type="entry name" value="IG"/>
    <property type="match status" value="5"/>
</dbReference>
<sequence>MSKACWRVTYTPDHVCALKGTSVDLSCSYTHPAEHTVRTSVWFIKQKADDDPVDVREDEEYQGRVQDTQNSQNNCSLRITNLRETDAQTYRFRFYTDGGDYTGEPGVALSVTDLKVTVSDRGNGYKKLSCITTCTLSNNPTYIWYKNGQRVPDQNRNELDLEVSSDGSYSCAVTGHEKPHTPAVYSPQNTSAEVLPTGDPVEGDSVTLSCSSDANPPVLIYFWFKQKAAADTLLTTSQNYSISNISSQHSGLYYCTAHNQLGHHESTPVHLNVLDLQVKVDPNTEGQREVKLTCSFTCSLSPYNFHWYKNGQKLKTTNDNFIVLDSTSLHDEGSYSCRAYESERRSPPVCVMSKACWRVTYTPDHVCALKGTSVDLSCSYTHPAEHTVRTSVWFIKQKADDGPVDVREGEEYQGRVQDTQNSQNNCSLRITNLRETDAQTYRFRFYTDGCDYTGEPGVTLSVTDLKVTVSDWRNGYKKLSCITTCTLSNNPTYIWYKNGQRVPDQNRNELDLDGSSDGSYSCAVTGHENLHSPAVYSPKNIRAEVLPTGDLMEGDLVTLSCSSDANPPVLTYSWFKQIAGADTLLSTGQNHSISNISSLHSGLYYCTAYNQLGHHNSTPVHLNVLGSKNNTALKFSMVALVVFLAVTLVSGALWMWKRKSSSANKHSSTAESEQLQSAPVYDNIPASNHRVTSDDQENITYTSVAFKHYHTEEGSLSPRLPPDTTDEEEVEYAAVNIQRNTAATQLDGANDDSSQIYSKVSRKSKI</sequence>
<dbReference type="CDD" id="cd00096">
    <property type="entry name" value="Ig"/>
    <property type="match status" value="1"/>
</dbReference>
<evidence type="ECO:0000256" key="1">
    <source>
        <dbReference type="SAM" id="MobiDB-lite"/>
    </source>
</evidence>